<dbReference type="Pfam" id="PF20416">
    <property type="entry name" value="UTP20"/>
    <property type="match status" value="1"/>
</dbReference>
<dbReference type="Proteomes" id="UP000027361">
    <property type="component" value="Unassembled WGS sequence"/>
</dbReference>
<organism evidence="5 6">
    <name type="scientific">Tilletiaria anomala (strain ATCC 24038 / CBS 436.72 / UBC 951)</name>
    <dbReference type="NCBI Taxonomy" id="1037660"/>
    <lineage>
        <taxon>Eukaryota</taxon>
        <taxon>Fungi</taxon>
        <taxon>Dikarya</taxon>
        <taxon>Basidiomycota</taxon>
        <taxon>Ustilaginomycotina</taxon>
        <taxon>Exobasidiomycetes</taxon>
        <taxon>Georgefischeriales</taxon>
        <taxon>Tilletiariaceae</taxon>
        <taxon>Tilletiaria</taxon>
    </lineage>
</organism>
<feature type="region of interest" description="Disordered" evidence="1">
    <location>
        <begin position="2768"/>
        <end position="2793"/>
    </location>
</feature>
<dbReference type="HOGENOM" id="CLU_000327_1_0_1"/>
<proteinExistence type="predicted"/>
<dbReference type="GO" id="GO:0032040">
    <property type="term" value="C:small-subunit processome"/>
    <property type="evidence" value="ECO:0007669"/>
    <property type="project" value="TreeGrafter"/>
</dbReference>
<dbReference type="PANTHER" id="PTHR17695">
    <property type="entry name" value="SMALL SUBUNIT PROCESSOME COMPONENT 20 HOMOLOG"/>
    <property type="match status" value="1"/>
</dbReference>
<feature type="compositionally biased region" description="Low complexity" evidence="1">
    <location>
        <begin position="51"/>
        <end position="63"/>
    </location>
</feature>
<accession>A0A066WL77</accession>
<feature type="domain" description="U3 small nucleolar RNA-associated protein 20" evidence="3">
    <location>
        <begin position="2031"/>
        <end position="2250"/>
    </location>
</feature>
<dbReference type="STRING" id="1037660.A0A066WL77"/>
<dbReference type="InterPro" id="IPR011430">
    <property type="entry name" value="UTP20_N"/>
</dbReference>
<keyword evidence="6" id="KW-1185">Reference proteome</keyword>
<dbReference type="InterPro" id="IPR052575">
    <property type="entry name" value="SSU_processome_comp_20"/>
</dbReference>
<evidence type="ECO:0000259" key="4">
    <source>
        <dbReference type="Pfam" id="PF23099"/>
    </source>
</evidence>
<dbReference type="Pfam" id="PF23099">
    <property type="entry name" value="UTP20_C"/>
    <property type="match status" value="1"/>
</dbReference>
<dbReference type="InterPro" id="IPR016024">
    <property type="entry name" value="ARM-type_fold"/>
</dbReference>
<dbReference type="Pfam" id="PF07539">
    <property type="entry name" value="UTP20_N"/>
    <property type="match status" value="1"/>
</dbReference>
<dbReference type="GeneID" id="25262845"/>
<feature type="compositionally biased region" description="Polar residues" evidence="1">
    <location>
        <begin position="373"/>
        <end position="383"/>
    </location>
</feature>
<dbReference type="FunCoup" id="A0A066WL77">
    <property type="interactions" value="487"/>
</dbReference>
<feature type="compositionally biased region" description="Basic residues" evidence="1">
    <location>
        <begin position="2934"/>
        <end position="2952"/>
    </location>
</feature>
<dbReference type="RefSeq" id="XP_013244691.1">
    <property type="nucleotide sequence ID" value="XM_013389237.1"/>
</dbReference>
<reference evidence="5 6" key="1">
    <citation type="submission" date="2014-05" db="EMBL/GenBank/DDBJ databases">
        <title>Draft genome sequence of a rare smut relative, Tilletiaria anomala UBC 951.</title>
        <authorList>
            <consortium name="DOE Joint Genome Institute"/>
            <person name="Toome M."/>
            <person name="Kuo A."/>
            <person name="Henrissat B."/>
            <person name="Lipzen A."/>
            <person name="Tritt A."/>
            <person name="Yoshinaga Y."/>
            <person name="Zane M."/>
            <person name="Barry K."/>
            <person name="Grigoriev I.V."/>
            <person name="Spatafora J.W."/>
            <person name="Aimea M.C."/>
        </authorList>
    </citation>
    <scope>NUCLEOTIDE SEQUENCE [LARGE SCALE GENOMIC DNA]</scope>
    <source>
        <strain evidence="5 6">UBC 951</strain>
    </source>
</reference>
<feature type="region of interest" description="Disordered" evidence="1">
    <location>
        <begin position="355"/>
        <end position="406"/>
    </location>
</feature>
<dbReference type="InterPro" id="IPR046523">
    <property type="entry name" value="UTP20_dom"/>
</dbReference>
<sequence>MAAEGKMKKKTREAAFKKQLALEREARAAKLASSSSASSISSKAKTKSKPASKAAKLSAASKSNSDKKRRSKHEAEHKVSSFRYKSFNDRLANVQLDRLTSSSSKLAAGLDPLNGEFYNSYSNQSQGHSAVKRRRLDLDNLTEQDHTDSLYTTQFGTALATWRELNLSSPFVNFLRIALPKAQSLPLLLHHRDELVDALIGLLSPAHGPTHASANAGVAAVSSGAQHAYEPALDLLPRLAADLGGGIEFAPVFARSLRAVLRIAGECNRSWTDGDEVLAADLVEKAFASATGLLKVLAPWALGDGKEAESTRADIWEIFRGLIGYQETGTVASLDDDDIDGAEDGNDEEEVAICNQEPDDGTHDPQEEAHYESSAQPESTFVESTDDASVPVETGLPPHKKANPAFRRVSPHVQRFAAEALAHLVRTSVSLHVNSKGQAQPSPLSQNSVSVPTRARELALLMLHDLADVLQRAATVQKAGAGNAAGALTVKAAEKAQRHCVMFARGIAGAWSEACKSTDHHLHGDTPTILSALLQRDESRSSSKLDSSRISTLEKARSLVGRLLLTNLVHYSKAAHFGDVLHLILGLVKQGLRPYAEETGQVEMDVDDDDVEKQNAEEQLREDMALLSICVGVRKGSRIEDAKKTSLFALLPPLASLLTLLDRRHVDSSGSQTIQLHTTLIAFIALLIPIGRMQDQLSAVPRFLNSISAAETASKSDAYGILTKADAEVPSYKSFNAIIAALAQPTVDWSGFKQFALPSVLKHITTCLSSSAASASVMAARTFHLLAMLKDRGQLDDLVGQAPSPASAQFMRSVSKHIKAMMQLGKEVLQRSTSLAETELADLLDAARFAPLLARHDPEVITQLEALVALMVAAATTQPLFVEPLRTTLDSLAQGVERLEFGGASSKRISALVAVRGNPDYLPIVFSLLTLDSPSRSMLLSSIRRLAGAMAGHGVALPSSFTAVVTFEALRPFIMSQDTQLRHAALDLLLTCSTNRGDYIAINKTLEEVRDIEAIPLAVATVRNRTIKTRALGRSLLSEGGDQEGTPADVQELRARIIIDVIVSSLKLNFKPIWGESIAALVDVAQRFPELVWTCGFAELEFHFNSSTIDAPEELSQVSESSQAVLGARIADLRLIPVSLPQLHAAYTEKTWTDPVLDNRHSEILEVCTDALQPSVASSRSSATAIERLSVVNYKLQLLHLTADIPAQVQKHNAHFISLFLKSKDELVQGNLRDDVGSSSDLCARDRQERLSAFLKVFAKLHNPKSLHRSSDLYATFLALCASRDTQVQRLALQCILTWKDPSHISYQETLTNFLEQSKQRDELTNFDLTPDTGSVQPSHRATLLPLIIHLFYGQMMSTKARTNSVRTAMLVSLARSHAEELKALFDLMLASLDESPDEQSLEFEPSQTAPSATAKQQRGFLAFLEQVIKHLGFRIGPAWDRVMRVLLNIAIHANRFAGVHPGSEGTRSREIRQDALKRLNEVFQIPAQKFLWGTFRPIIFKELVSPRLYSMQKDSVEAPSALQELFVTWSRDATLLDWLDFNPELLPSLFACLSSENIKDPVTDRIVAVVENVAHLANSESTDDNSPATDSKAVRLLSSLSSSFIGNAAQWCHRGSIDGVNRGYLLRRMIGVLVTLSRDFSGDESDARLLFDSLVALYARGALRGNEGVKEKVLRILSELLDRVPQAVSDGAVAPAGSFLAFVCDQMASSREANLRKELSHLLSRWAEMQAPIHRVSGWLSAINAYHPRRIEEPDFERRLSGFDAISSVAMSGLHIFELQLLLSNLAFFLQDPDELAIRSQSSHLFALFIKTFFASQDGTSQARQLFSAYVLPSIKRALRSPSELVRREGARLLSTAVADSSHMQNLKDLRPLLAAGDEEASFFENVYHIQLHRRIRAVHRLAEQAQQRLFPNGAIQEYLLPLTEQILSEGIKNGLDHNLVTEAIRCVGCLARNLRWGAYNALLSRYLRQVKDRSVEEKPSVRAVLSILENFDFDLGVDTIEADDSNTTSSTLSAVKTSLIPTLLSHLNKDDNADDHVRLPIAMGVVFVVRRLPARDQRGFVFQLFRALANVLKAKAQETRDLGREMLLKVQSALGPTSLNIALQELRRTLTRTSQKAVLAFVLHAMLVQAANQPEEVCLDSTFMKDASEIALQDLFGQVAEDRITATGKLKAREMKQCKSLDTVEHLARLGGSPTLRDLFAALQDVMAQELPAVSTSLDQVFRRLGAGLSFNREISNSELLSLCHALIAQRSALVKGGSKESEPSIAALVPLVLRKRKDVEGDNSASSNTFSHRVHHFVILGLDLLLIGLKKAKFDLHSDEEVSRLNALVGPVGNVLHAQDSTVVSASLKTMIELVKTDLPAVRTGSGLLTKQLMDIMQRNGGLHSELSQSALKVVSALLREIRDAKLPEKDIGLLLEWMRSDIEEPSVQSSLFTLLRVLLSNRIMSPAVYDVMDKIANVMITSQSAQVREVCRSLYLQFMLDYPQGKGRLRNQLSFLASNLTYTFESGRLSVLELLRAIIAKFDRGALQTFSDTLFVGLVMSVANDDSEQCRSQARNLLRTLLRASDSTTAERNMMLIRGWADKSEKPGLCKVGMQMYTIASEAVVSTEGEPQWLSEAVDLAKKAISSLAAASHSSGDSADASAEAMLLLRTAAGVHEIRLPSLLELGGSDLWVAILADLLSVDRRLSISASSLLGDVLDSARESETDSTGKITEQQHVVFATHRIVKAVVSEELTEQLSLQLQRCLVASALLLQQDVNVVQDMSEPNSVEEGGNDDDESASEGDGDGTRASPLSWWFSRLSFTLRSRVTAWSRFGADKVVMSRQIICLLKSFQSVATTFSEDRLSPFLPHILNPLNRFLDETIFMTGDDEHALAVRAAAEFLQDQLREKVGSSKYATVFSSVRQKALEKRKERKTAQLLEGITNPEAALHRKAAKNASKHAARKRKGQYHKDSKIRTKPIKHR</sequence>
<evidence type="ECO:0000313" key="6">
    <source>
        <dbReference type="Proteomes" id="UP000027361"/>
    </source>
</evidence>
<feature type="compositionally biased region" description="Low complexity" evidence="1">
    <location>
        <begin position="29"/>
        <end position="43"/>
    </location>
</feature>
<dbReference type="OrthoDB" id="360653at2759"/>
<feature type="domain" description="U3 small nucleolar RNA-associated protein 20 N-terminal" evidence="2">
    <location>
        <begin position="1247"/>
        <end position="1844"/>
    </location>
</feature>
<dbReference type="GO" id="GO:0030686">
    <property type="term" value="C:90S preribosome"/>
    <property type="evidence" value="ECO:0007669"/>
    <property type="project" value="TreeGrafter"/>
</dbReference>
<dbReference type="Gene3D" id="1.25.10.10">
    <property type="entry name" value="Leucine-rich Repeat Variant"/>
    <property type="match status" value="1"/>
</dbReference>
<feature type="domain" description="U3 small nucleolar RNA-associated protein 20 C-terminal" evidence="4">
    <location>
        <begin position="2692"/>
        <end position="2951"/>
    </location>
</feature>
<dbReference type="OMA" id="VEWLACA"/>
<dbReference type="EMBL" id="JMSN01000017">
    <property type="protein sequence ID" value="KDN51355.1"/>
    <property type="molecule type" value="Genomic_DNA"/>
</dbReference>
<evidence type="ECO:0000256" key="1">
    <source>
        <dbReference type="SAM" id="MobiDB-lite"/>
    </source>
</evidence>
<evidence type="ECO:0000313" key="5">
    <source>
        <dbReference type="EMBL" id="KDN51355.1"/>
    </source>
</evidence>
<dbReference type="InterPro" id="IPR011989">
    <property type="entry name" value="ARM-like"/>
</dbReference>
<dbReference type="PANTHER" id="PTHR17695:SF11">
    <property type="entry name" value="SMALL SUBUNIT PROCESSOME COMPONENT 20 HOMOLOG"/>
    <property type="match status" value="1"/>
</dbReference>
<gene>
    <name evidence="5" type="ORF">K437DRAFT_233377</name>
</gene>
<evidence type="ECO:0000259" key="2">
    <source>
        <dbReference type="Pfam" id="PF07539"/>
    </source>
</evidence>
<dbReference type="InterPro" id="IPR057525">
    <property type="entry name" value="UTP20_C"/>
</dbReference>
<feature type="region of interest" description="Disordered" evidence="1">
    <location>
        <begin position="27"/>
        <end position="79"/>
    </location>
</feature>
<comment type="caution">
    <text evidence="5">The sequence shown here is derived from an EMBL/GenBank/DDBJ whole genome shotgun (WGS) entry which is preliminary data.</text>
</comment>
<feature type="compositionally biased region" description="Basic and acidic residues" evidence="1">
    <location>
        <begin position="360"/>
        <end position="371"/>
    </location>
</feature>
<feature type="compositionally biased region" description="Acidic residues" evidence="1">
    <location>
        <begin position="2776"/>
        <end position="2789"/>
    </location>
</feature>
<evidence type="ECO:0000259" key="3">
    <source>
        <dbReference type="Pfam" id="PF20416"/>
    </source>
</evidence>
<dbReference type="InParanoid" id="A0A066WL77"/>
<feature type="region of interest" description="Disordered" evidence="1">
    <location>
        <begin position="2921"/>
        <end position="2967"/>
    </location>
</feature>
<protein>
    <submittedName>
        <fullName evidence="5">Uncharacterized protein</fullName>
    </submittedName>
</protein>
<name>A0A066WL77_TILAU</name>
<dbReference type="SUPFAM" id="SSF48371">
    <property type="entry name" value="ARM repeat"/>
    <property type="match status" value="2"/>
</dbReference>